<evidence type="ECO:0000313" key="4">
    <source>
        <dbReference type="Proteomes" id="UP001215598"/>
    </source>
</evidence>
<feature type="compositionally biased region" description="Basic and acidic residues" evidence="2">
    <location>
        <begin position="1435"/>
        <end position="1444"/>
    </location>
</feature>
<keyword evidence="1" id="KW-0175">Coiled coil</keyword>
<evidence type="ECO:0000256" key="1">
    <source>
        <dbReference type="SAM" id="Coils"/>
    </source>
</evidence>
<feature type="compositionally biased region" description="Basic and acidic residues" evidence="2">
    <location>
        <begin position="1257"/>
        <end position="1270"/>
    </location>
</feature>
<protein>
    <submittedName>
        <fullName evidence="3">Uncharacterized protein</fullName>
    </submittedName>
</protein>
<feature type="region of interest" description="Disordered" evidence="2">
    <location>
        <begin position="1"/>
        <end position="77"/>
    </location>
</feature>
<feature type="compositionally biased region" description="Polar residues" evidence="2">
    <location>
        <begin position="659"/>
        <end position="669"/>
    </location>
</feature>
<dbReference type="Proteomes" id="UP001215598">
    <property type="component" value="Unassembled WGS sequence"/>
</dbReference>
<reference evidence="3" key="1">
    <citation type="submission" date="2023-03" db="EMBL/GenBank/DDBJ databases">
        <title>Massive genome expansion in bonnet fungi (Mycena s.s.) driven by repeated elements and novel gene families across ecological guilds.</title>
        <authorList>
            <consortium name="Lawrence Berkeley National Laboratory"/>
            <person name="Harder C.B."/>
            <person name="Miyauchi S."/>
            <person name="Viragh M."/>
            <person name="Kuo A."/>
            <person name="Thoen E."/>
            <person name="Andreopoulos B."/>
            <person name="Lu D."/>
            <person name="Skrede I."/>
            <person name="Drula E."/>
            <person name="Henrissat B."/>
            <person name="Morin E."/>
            <person name="Kohler A."/>
            <person name="Barry K."/>
            <person name="LaButti K."/>
            <person name="Morin E."/>
            <person name="Salamov A."/>
            <person name="Lipzen A."/>
            <person name="Mereny Z."/>
            <person name="Hegedus B."/>
            <person name="Baldrian P."/>
            <person name="Stursova M."/>
            <person name="Weitz H."/>
            <person name="Taylor A."/>
            <person name="Grigoriev I.V."/>
            <person name="Nagy L.G."/>
            <person name="Martin F."/>
            <person name="Kauserud H."/>
        </authorList>
    </citation>
    <scope>NUCLEOTIDE SEQUENCE</scope>
    <source>
        <strain evidence="3">CBHHK182m</strain>
    </source>
</reference>
<dbReference type="EMBL" id="JARKIB010000096">
    <property type="protein sequence ID" value="KAJ7742066.1"/>
    <property type="molecule type" value="Genomic_DNA"/>
</dbReference>
<accession>A0AAD7II58</accession>
<feature type="region of interest" description="Disordered" evidence="2">
    <location>
        <begin position="584"/>
        <end position="612"/>
    </location>
</feature>
<evidence type="ECO:0000256" key="2">
    <source>
        <dbReference type="SAM" id="MobiDB-lite"/>
    </source>
</evidence>
<feature type="region of interest" description="Disordered" evidence="2">
    <location>
        <begin position="429"/>
        <end position="448"/>
    </location>
</feature>
<sequence length="1464" mass="162178">MSSNIPATDAAEAPSAAATEFYSANPDTGPGVQAGDPATVDVATNAGSPEPGPNPTSPTESRHSGRSPAMPQYHLYADEDGRPYLKDAHGARYEITREGETTGPRQATDGIPMHHSALFGAGASTREPSSESDIELTPESGGVPELDLDIDPDQLSTHQLSQLNAIRGHLGSLNSRVLVSTAAVAEHQAATEGLQDLIQDLRRDVVSRVDSLRNEANSQRSRLNRVLDDNLRVVKETGASNARVAEILQTMSKNGGANRVDRSAPTQADDPVVAPKEPIPEPVQAAINATLSPRRPDETHKSFERRAQAALRTKEGVLAAFPLPTAETLGVGPSPRTRAFVPIPDSYQSVGSASRAHLRFDVAKSKGEFHRARMLDHADSHAHSIPVAMNNSVSAYASGVEGRRDVLSEFADSAEDTIREIIEGKVGTRVPLPPDVRSPKVAEPHKYRGQDDHDMFTMDFLEKLLGWYRSNNYGGDDLDYYRVVLLQNYLEGDAHRCTPREPTRETRGTTREVTRENTRDQPYESCTRDNPRTEKEPATRRATPANGCYNCGATDHFARDKKCPNYPGGNVAKPRVAAQRVLESYSDEDTDEASDRSAAASEEEDANTAPNLDELIARAEEEEDRAGERIAAMGTRPRVRRFYSMRIIKDQELEDSSDGESSVTASSVPVSEDSELSEGRPPAYDEDNIALGNYNQGPHCVVCHECARVIRSVRATADNGLGVDQQYSVCEHLAHLQHQQPDDEPRAPRITVTSLPTVEDPIDQPDGEFEGYPLNWLGEPDFDLGVIIDITTPLMAGCESAEEEIMWHERARAKAGERPLTALEYDANLKWLAKYRDYTPNRDEQVIEEWNDKTHDELLEHPVYGSGARALRTLAELRELREDAQRVQGQGDRPWVQEAVQQAVSRELGDWAIVHESHLRAQDRLRQAVMTRRLSQRVVDILARIAPERANPSSRMAAQIRWNEAYTEASELSTGLSWRMAKLQAEHVSAVDLRDEARASVLAVRAENAERWRNTPRNLGDVMGRFSRSPETFPRLPAKGVLVRGQENVGILPADEAGYWRDSVTFSTEELGALAPEMAGSALGNAEAGPSNRTMTDAEEYDWKYPGGLSWAEEQARHGSQFSQISNMEDYADEDIHPDITLRASRIEDTQEEPQMVTPVERVVRPISPASDDELVLTSVRMTGVRDGERVRTMVDRHGNMYWVSQALPPDHYLHPQFRADHERAMEDAIRELKLERLAQGTEDTEASTELPLGIGARDRRGIRDEEPRLLPGEVYHERLASLDPDEDHESESPGFRVQFLAAHIEHSGTIRRAGEVGLLDQPTRSRVEAETICSDRATQGSEDTERKPRPKATVEEIPEDEDAILPTLPRDHRFAIEQESEISADDAPTVKTVNDPLPDLEEVEASDDGSESDSEDDYDEYFDAEQNEDCAECGEERANREAQGEQNPGRGQDSPTPGEAWYA</sequence>
<evidence type="ECO:0000313" key="3">
    <source>
        <dbReference type="EMBL" id="KAJ7742066.1"/>
    </source>
</evidence>
<name>A0AAD7II58_9AGAR</name>
<proteinExistence type="predicted"/>
<feature type="compositionally biased region" description="Acidic residues" evidence="2">
    <location>
        <begin position="1399"/>
        <end position="1434"/>
    </location>
</feature>
<feature type="region of interest" description="Disordered" evidence="2">
    <location>
        <begin position="1326"/>
        <end position="1464"/>
    </location>
</feature>
<feature type="coiled-coil region" evidence="1">
    <location>
        <begin position="184"/>
        <end position="229"/>
    </location>
</feature>
<feature type="region of interest" description="Disordered" evidence="2">
    <location>
        <begin position="497"/>
        <end position="547"/>
    </location>
</feature>
<feature type="region of interest" description="Disordered" evidence="2">
    <location>
        <begin position="652"/>
        <end position="681"/>
    </location>
</feature>
<feature type="region of interest" description="Disordered" evidence="2">
    <location>
        <begin position="1239"/>
        <end position="1270"/>
    </location>
</feature>
<feature type="compositionally biased region" description="Basic and acidic residues" evidence="2">
    <location>
        <begin position="497"/>
        <end position="539"/>
    </location>
</feature>
<gene>
    <name evidence="3" type="ORF">B0H16DRAFT_1464234</name>
</gene>
<organism evidence="3 4">
    <name type="scientific">Mycena metata</name>
    <dbReference type="NCBI Taxonomy" id="1033252"/>
    <lineage>
        <taxon>Eukaryota</taxon>
        <taxon>Fungi</taxon>
        <taxon>Dikarya</taxon>
        <taxon>Basidiomycota</taxon>
        <taxon>Agaricomycotina</taxon>
        <taxon>Agaricomycetes</taxon>
        <taxon>Agaricomycetidae</taxon>
        <taxon>Agaricales</taxon>
        <taxon>Marasmiineae</taxon>
        <taxon>Mycenaceae</taxon>
        <taxon>Mycena</taxon>
    </lineage>
</organism>
<keyword evidence="4" id="KW-1185">Reference proteome</keyword>
<feature type="compositionally biased region" description="Basic and acidic residues" evidence="2">
    <location>
        <begin position="437"/>
        <end position="448"/>
    </location>
</feature>
<comment type="caution">
    <text evidence="3">The sequence shown here is derived from an EMBL/GenBank/DDBJ whole genome shotgun (WGS) entry which is preliminary data.</text>
</comment>
<feature type="compositionally biased region" description="Low complexity" evidence="2">
    <location>
        <begin position="1"/>
        <end position="20"/>
    </location>
</feature>
<feature type="region of interest" description="Disordered" evidence="2">
    <location>
        <begin position="255"/>
        <end position="277"/>
    </location>
</feature>